<evidence type="ECO:0000313" key="1">
    <source>
        <dbReference type="EMBL" id="RXG15778.1"/>
    </source>
</evidence>
<organism evidence="1 2">
    <name type="scientific">Leeuwenhoekiella polynyae</name>
    <dbReference type="NCBI Taxonomy" id="1550906"/>
    <lineage>
        <taxon>Bacteria</taxon>
        <taxon>Pseudomonadati</taxon>
        <taxon>Bacteroidota</taxon>
        <taxon>Flavobacteriia</taxon>
        <taxon>Flavobacteriales</taxon>
        <taxon>Flavobacteriaceae</taxon>
        <taxon>Leeuwenhoekiella</taxon>
    </lineage>
</organism>
<accession>A0A4Q0NW42</accession>
<sequence length="179" mass="20805">MNVLGTGKNDLKFILHQSFSSPLFSPISNYVSWKLENNWDDYNELYHAVNYIENLKQTAGVWFDIHTLERKGSIIGVLTVVGGELEKLGVEGQADLKETVLLKYFHIVEKGMGHGSYWLNTIIFPYYRSKDYAKMLISSSHPKSFNFYNKLGKEVKHYTKRSDNNLHERICKTFLINLY</sequence>
<dbReference type="OrthoDB" id="1433019at2"/>
<evidence type="ECO:0000313" key="2">
    <source>
        <dbReference type="Proteomes" id="UP000289859"/>
    </source>
</evidence>
<reference evidence="1 2" key="1">
    <citation type="submission" date="2018-07" db="EMBL/GenBank/DDBJ databases">
        <title>Leeuwenhoekiella genomics.</title>
        <authorList>
            <person name="Tahon G."/>
            <person name="Willems A."/>
        </authorList>
    </citation>
    <scope>NUCLEOTIDE SEQUENCE [LARGE SCALE GENOMIC DNA]</scope>
    <source>
        <strain evidence="1 2">LMG 29608</strain>
    </source>
</reference>
<dbReference type="RefSeq" id="WP_128766609.1">
    <property type="nucleotide sequence ID" value="NZ_JBHUOO010000022.1"/>
</dbReference>
<proteinExistence type="predicted"/>
<keyword evidence="2" id="KW-1185">Reference proteome</keyword>
<dbReference type="EMBL" id="QOVK01000020">
    <property type="protein sequence ID" value="RXG15778.1"/>
    <property type="molecule type" value="Genomic_DNA"/>
</dbReference>
<dbReference type="AlphaFoldDB" id="A0A4Q0NW42"/>
<comment type="caution">
    <text evidence="1">The sequence shown here is derived from an EMBL/GenBank/DDBJ whole genome shotgun (WGS) entry which is preliminary data.</text>
</comment>
<dbReference type="Proteomes" id="UP000289859">
    <property type="component" value="Unassembled WGS sequence"/>
</dbReference>
<gene>
    <name evidence="1" type="ORF">DSM02_3320</name>
</gene>
<evidence type="ECO:0008006" key="3">
    <source>
        <dbReference type="Google" id="ProtNLM"/>
    </source>
</evidence>
<name>A0A4Q0NW42_9FLAO</name>
<protein>
    <recommendedName>
        <fullName evidence="3">N-acetyltransferase domain-containing protein</fullName>
    </recommendedName>
</protein>